<sequence length="182" mass="19569">MAELVTLAEAKAHLNIPPSRTADDEEIARFIGALTDPIERHTGIVLPVTVTDRCWGGRRSLLLSRRPVQSITSVTLPGGGTVPGSGYELDGDAGVLHRMAGGYTYRWERGRITIVYTAGLAAVPAHVRQAALIILGHLWETQRGTMGTARATGDDEVWDPRFGHSIPRRALELLGGTPMGLA</sequence>
<dbReference type="Gene3D" id="1.10.3230.30">
    <property type="entry name" value="Phage gp6-like head-tail connector protein"/>
    <property type="match status" value="1"/>
</dbReference>
<keyword evidence="2" id="KW-1185">Reference proteome</keyword>
<evidence type="ECO:0000313" key="2">
    <source>
        <dbReference type="Proteomes" id="UP000540685"/>
    </source>
</evidence>
<dbReference type="Proteomes" id="UP000540685">
    <property type="component" value="Unassembled WGS sequence"/>
</dbReference>
<evidence type="ECO:0000313" key="1">
    <source>
        <dbReference type="EMBL" id="MBB5823776.1"/>
    </source>
</evidence>
<comment type="caution">
    <text evidence="1">The sequence shown here is derived from an EMBL/GenBank/DDBJ whole genome shotgun (WGS) entry which is preliminary data.</text>
</comment>
<dbReference type="InterPro" id="IPR011738">
    <property type="entry name" value="Phage_CHP"/>
</dbReference>
<proteinExistence type="predicted"/>
<accession>A0A7W9INV3</accession>
<name>A0A7W9INV3_9ACTN</name>
<organism evidence="1 2">
    <name type="scientific">Streptosporangium becharense</name>
    <dbReference type="NCBI Taxonomy" id="1816182"/>
    <lineage>
        <taxon>Bacteria</taxon>
        <taxon>Bacillati</taxon>
        <taxon>Actinomycetota</taxon>
        <taxon>Actinomycetes</taxon>
        <taxon>Streptosporangiales</taxon>
        <taxon>Streptosporangiaceae</taxon>
        <taxon>Streptosporangium</taxon>
    </lineage>
</organism>
<protein>
    <submittedName>
        <fullName evidence="1">Putative phiE125 gp8 family phage protein</fullName>
    </submittedName>
</protein>
<dbReference type="AlphaFoldDB" id="A0A7W9INV3"/>
<dbReference type="NCBIfam" id="TIGR02215">
    <property type="entry name" value="phage_chp_gp8"/>
    <property type="match status" value="1"/>
</dbReference>
<dbReference type="EMBL" id="JACHMP010000002">
    <property type="protein sequence ID" value="MBB5823776.1"/>
    <property type="molecule type" value="Genomic_DNA"/>
</dbReference>
<dbReference type="RefSeq" id="WP_184538053.1">
    <property type="nucleotide sequence ID" value="NZ_JACHMP010000002.1"/>
</dbReference>
<reference evidence="1 2" key="1">
    <citation type="submission" date="2020-08" db="EMBL/GenBank/DDBJ databases">
        <title>Sequencing the genomes of 1000 actinobacteria strains.</title>
        <authorList>
            <person name="Klenk H.-P."/>
        </authorList>
    </citation>
    <scope>NUCLEOTIDE SEQUENCE [LARGE SCALE GENOMIC DNA]</scope>
    <source>
        <strain evidence="1 2">DSM 46887</strain>
    </source>
</reference>
<gene>
    <name evidence="1" type="ORF">F4562_006925</name>
</gene>